<proteinExistence type="predicted"/>
<evidence type="ECO:0000313" key="1">
    <source>
        <dbReference type="EMBL" id="JAD59741.1"/>
    </source>
</evidence>
<sequence length="52" mass="5855">MNFHFDIVSMCGALAATEHVATDKGVILDMLLFFFYIKPGGTNFVETMNHQM</sequence>
<organism evidence="1">
    <name type="scientific">Arundo donax</name>
    <name type="common">Giant reed</name>
    <name type="synonym">Donax arundinaceus</name>
    <dbReference type="NCBI Taxonomy" id="35708"/>
    <lineage>
        <taxon>Eukaryota</taxon>
        <taxon>Viridiplantae</taxon>
        <taxon>Streptophyta</taxon>
        <taxon>Embryophyta</taxon>
        <taxon>Tracheophyta</taxon>
        <taxon>Spermatophyta</taxon>
        <taxon>Magnoliopsida</taxon>
        <taxon>Liliopsida</taxon>
        <taxon>Poales</taxon>
        <taxon>Poaceae</taxon>
        <taxon>PACMAD clade</taxon>
        <taxon>Arundinoideae</taxon>
        <taxon>Arundineae</taxon>
        <taxon>Arundo</taxon>
    </lineage>
</organism>
<reference evidence="1" key="1">
    <citation type="submission" date="2014-09" db="EMBL/GenBank/DDBJ databases">
        <authorList>
            <person name="Magalhaes I.L.F."/>
            <person name="Oliveira U."/>
            <person name="Santos F.R."/>
            <person name="Vidigal T.H.D.A."/>
            <person name="Brescovit A.D."/>
            <person name="Santos A.J."/>
        </authorList>
    </citation>
    <scope>NUCLEOTIDE SEQUENCE</scope>
    <source>
        <tissue evidence="1">Shoot tissue taken approximately 20 cm above the soil surface</tissue>
    </source>
</reference>
<name>A0A0A9B8S7_ARUDO</name>
<reference evidence="1" key="2">
    <citation type="journal article" date="2015" name="Data Brief">
        <title>Shoot transcriptome of the giant reed, Arundo donax.</title>
        <authorList>
            <person name="Barrero R.A."/>
            <person name="Guerrero F.D."/>
            <person name="Moolhuijzen P."/>
            <person name="Goolsby J.A."/>
            <person name="Tidwell J."/>
            <person name="Bellgard S.E."/>
            <person name="Bellgard M.I."/>
        </authorList>
    </citation>
    <scope>NUCLEOTIDE SEQUENCE</scope>
    <source>
        <tissue evidence="1">Shoot tissue taken approximately 20 cm above the soil surface</tissue>
    </source>
</reference>
<accession>A0A0A9B8S7</accession>
<dbReference type="AlphaFoldDB" id="A0A0A9B8S7"/>
<dbReference type="EMBL" id="GBRH01238154">
    <property type="protein sequence ID" value="JAD59741.1"/>
    <property type="molecule type" value="Transcribed_RNA"/>
</dbReference>
<protein>
    <submittedName>
        <fullName evidence="1">Uncharacterized protein</fullName>
    </submittedName>
</protein>